<evidence type="ECO:0000313" key="1">
    <source>
        <dbReference type="EMBL" id="CAB9504918.1"/>
    </source>
</evidence>
<protein>
    <recommendedName>
        <fullName evidence="3">DUF899-domain-containing protein</fullName>
    </recommendedName>
</protein>
<reference evidence="1" key="1">
    <citation type="submission" date="2020-06" db="EMBL/GenBank/DDBJ databases">
        <authorList>
            <consortium name="Plant Systems Biology data submission"/>
        </authorList>
    </citation>
    <scope>NUCLEOTIDE SEQUENCE</scope>
    <source>
        <strain evidence="1">D6</strain>
    </source>
</reference>
<dbReference type="Pfam" id="PF05988">
    <property type="entry name" value="DUF899"/>
    <property type="match status" value="1"/>
</dbReference>
<dbReference type="EMBL" id="CAICTM010000212">
    <property type="protein sequence ID" value="CAB9504918.1"/>
    <property type="molecule type" value="Genomic_DNA"/>
</dbReference>
<gene>
    <name evidence="1" type="ORF">SEMRO_213_G088470.1</name>
</gene>
<keyword evidence="2" id="KW-1185">Reference proteome</keyword>
<evidence type="ECO:0008006" key="3">
    <source>
        <dbReference type="Google" id="ProtNLM"/>
    </source>
</evidence>
<dbReference type="Gene3D" id="3.40.30.10">
    <property type="entry name" value="Glutaredoxin"/>
    <property type="match status" value="1"/>
</dbReference>
<dbReference type="InterPro" id="IPR010296">
    <property type="entry name" value="DUF899_thioredox"/>
</dbReference>
<comment type="caution">
    <text evidence="1">The sequence shown here is derived from an EMBL/GenBank/DDBJ whole genome shotgun (WGS) entry which is preliminary data.</text>
</comment>
<name>A0A9N8DL07_9STRA</name>
<accession>A0A9N8DL07</accession>
<dbReference type="InterPro" id="IPR036249">
    <property type="entry name" value="Thioredoxin-like_sf"/>
</dbReference>
<sequence>MSPAATVSNDVDGDGNKKAKIHKVVPHEEWVQARKELLEAEKEFSKKKAELAQKRRDMPWEEVKEDYEFEMTGGKVVKLSELCQGEDGTVIIQHFMFKGGDNGCHLCSFFLDGFNSIYPHLKPRANFCAVALASPEDLEKVGKKKGWNFQMVSARKNTFQKDYGVNWGQDDVDSGSALYNYGKQQWKFGTMAPGISVFKKADGKVYHTYSTYAAGLADLNATFALLDITPTGRSETGGSNNMWWVKQKENY</sequence>
<proteinExistence type="predicted"/>
<dbReference type="OrthoDB" id="3503208at2759"/>
<evidence type="ECO:0000313" key="2">
    <source>
        <dbReference type="Proteomes" id="UP001153069"/>
    </source>
</evidence>
<dbReference type="Proteomes" id="UP001153069">
    <property type="component" value="Unassembled WGS sequence"/>
</dbReference>
<organism evidence="1 2">
    <name type="scientific">Seminavis robusta</name>
    <dbReference type="NCBI Taxonomy" id="568900"/>
    <lineage>
        <taxon>Eukaryota</taxon>
        <taxon>Sar</taxon>
        <taxon>Stramenopiles</taxon>
        <taxon>Ochrophyta</taxon>
        <taxon>Bacillariophyta</taxon>
        <taxon>Bacillariophyceae</taxon>
        <taxon>Bacillariophycidae</taxon>
        <taxon>Naviculales</taxon>
        <taxon>Naviculaceae</taxon>
        <taxon>Seminavis</taxon>
    </lineage>
</organism>
<dbReference type="AlphaFoldDB" id="A0A9N8DL07"/>
<dbReference type="SUPFAM" id="SSF52833">
    <property type="entry name" value="Thioredoxin-like"/>
    <property type="match status" value="1"/>
</dbReference>